<gene>
    <name evidence="5" type="ORF">KCG34_11990</name>
</gene>
<proteinExistence type="inferred from homology"/>
<dbReference type="PANTHER" id="PTHR43943">
    <property type="entry name" value="DEHYDROGENASE/REDUCTASE (SDR FAMILY) MEMBER 4"/>
    <property type="match status" value="1"/>
</dbReference>
<evidence type="ECO:0000313" key="5">
    <source>
        <dbReference type="EMBL" id="QUD90526.1"/>
    </source>
</evidence>
<dbReference type="InterPro" id="IPR036291">
    <property type="entry name" value="NAD(P)-bd_dom_sf"/>
</dbReference>
<dbReference type="SUPFAM" id="SSF51735">
    <property type="entry name" value="NAD(P)-binding Rossmann-fold domains"/>
    <property type="match status" value="1"/>
</dbReference>
<dbReference type="Gene3D" id="3.40.50.720">
    <property type="entry name" value="NAD(P)-binding Rossmann-like Domain"/>
    <property type="match status" value="1"/>
</dbReference>
<evidence type="ECO:0000256" key="3">
    <source>
        <dbReference type="ARBA" id="ARBA00066641"/>
    </source>
</evidence>
<keyword evidence="2" id="KW-0560">Oxidoreductase</keyword>
<dbReference type="PRINTS" id="PR00081">
    <property type="entry name" value="GDHRDH"/>
</dbReference>
<dbReference type="GO" id="GO:0047838">
    <property type="term" value="F:D-xylose 1-dehydrogenase (NAD+) activity"/>
    <property type="evidence" value="ECO:0007669"/>
    <property type="project" value="UniProtKB-EC"/>
</dbReference>
<dbReference type="EMBL" id="CP073078">
    <property type="protein sequence ID" value="QUD90526.1"/>
    <property type="molecule type" value="Genomic_DNA"/>
</dbReference>
<dbReference type="AlphaFoldDB" id="A0A975IYJ7"/>
<evidence type="ECO:0000256" key="4">
    <source>
        <dbReference type="ARBA" id="ARBA00069939"/>
    </source>
</evidence>
<dbReference type="InterPro" id="IPR002347">
    <property type="entry name" value="SDR_fam"/>
</dbReference>
<dbReference type="Proteomes" id="UP000676409">
    <property type="component" value="Chromosome"/>
</dbReference>
<name>A0A975IYJ7_9CAUL</name>
<keyword evidence="6" id="KW-1185">Reference proteome</keyword>
<reference evidence="5" key="1">
    <citation type="submission" date="2021-04" db="EMBL/GenBank/DDBJ databases">
        <title>The complete genome sequence of Caulobacter sp. S6.</title>
        <authorList>
            <person name="Tang Y."/>
            <person name="Ouyang W."/>
            <person name="Liu Q."/>
            <person name="Huang B."/>
            <person name="Guo Z."/>
            <person name="Lei P."/>
        </authorList>
    </citation>
    <scope>NUCLEOTIDE SEQUENCE</scope>
    <source>
        <strain evidence="5">S6</strain>
    </source>
</reference>
<organism evidence="5 6">
    <name type="scientific">Phenylobacterium montanum</name>
    <dbReference type="NCBI Taxonomy" id="2823693"/>
    <lineage>
        <taxon>Bacteria</taxon>
        <taxon>Pseudomonadati</taxon>
        <taxon>Pseudomonadota</taxon>
        <taxon>Alphaproteobacteria</taxon>
        <taxon>Caulobacterales</taxon>
        <taxon>Caulobacteraceae</taxon>
        <taxon>Phenylobacterium</taxon>
    </lineage>
</organism>
<sequence length="253" mass="26134">MDLGLKGLKAVLAGASKGIGRATAEVLAAEGCDVAICARGQEAVDATVAALKAKGVKAFGESVDMADNTAYRAWVARAAEQLGGCDIFISFASAGGGPASEDSWKAVFNLDLLATFRGVEAAMPYLEKSKCGSIVAVASTAALEDFFGPQAYNAMKAAVINYASALSQQLAPKGIRVNTVSPGPVYIDGGSWDMIKTHMTPLYEQTLKAVPMGRLGDGGEVARAIAFVASPTTPFMTGTNLVIDGGVTKRVQY</sequence>
<dbReference type="EC" id="1.1.1.175" evidence="3"/>
<accession>A0A975IYJ7</accession>
<dbReference type="Pfam" id="PF13561">
    <property type="entry name" value="adh_short_C2"/>
    <property type="match status" value="1"/>
</dbReference>
<evidence type="ECO:0000256" key="1">
    <source>
        <dbReference type="ARBA" id="ARBA00006484"/>
    </source>
</evidence>
<protein>
    <recommendedName>
        <fullName evidence="4">D-xylose 1-dehydrogenase</fullName>
        <ecNumber evidence="3">1.1.1.175</ecNumber>
    </recommendedName>
</protein>
<dbReference type="KEGG" id="caul:KCG34_11990"/>
<evidence type="ECO:0000313" key="6">
    <source>
        <dbReference type="Proteomes" id="UP000676409"/>
    </source>
</evidence>
<dbReference type="RefSeq" id="WP_211940576.1">
    <property type="nucleotide sequence ID" value="NZ_CP073078.1"/>
</dbReference>
<dbReference type="PANTHER" id="PTHR43943:SF17">
    <property type="entry name" value="3-PHENYLPROPIONATE-DIHYDRODIOL_CINNAMIC ACID-DIHYDRODIOL DEHYDROGENASE"/>
    <property type="match status" value="1"/>
</dbReference>
<dbReference type="FunFam" id="3.40.50.720:FF:000084">
    <property type="entry name" value="Short-chain dehydrogenase reductase"/>
    <property type="match status" value="1"/>
</dbReference>
<evidence type="ECO:0000256" key="2">
    <source>
        <dbReference type="ARBA" id="ARBA00023002"/>
    </source>
</evidence>
<comment type="similarity">
    <text evidence="1">Belongs to the short-chain dehydrogenases/reductases (SDR) family.</text>
</comment>